<proteinExistence type="predicted"/>
<reference evidence="2 3" key="1">
    <citation type="submission" date="2018-09" db="EMBL/GenBank/DDBJ databases">
        <title>Genomic investigation of the strawberry pathogen Phytophthora fragariae indicates pathogenicity is determined by transcriptional variation in three key races.</title>
        <authorList>
            <person name="Adams T.M."/>
            <person name="Armitage A.D."/>
            <person name="Sobczyk M.K."/>
            <person name="Bates H.J."/>
            <person name="Dunwell J.M."/>
            <person name="Nellist C.F."/>
            <person name="Harrison R.J."/>
        </authorList>
    </citation>
    <scope>NUCLEOTIDE SEQUENCE [LARGE SCALE GENOMIC DNA]</scope>
    <source>
        <strain evidence="2 3">SCRP324</strain>
    </source>
</reference>
<comment type="caution">
    <text evidence="2">The sequence shown here is derived from an EMBL/GenBank/DDBJ whole genome shotgun (WGS) entry which is preliminary data.</text>
</comment>
<evidence type="ECO:0000313" key="2">
    <source>
        <dbReference type="EMBL" id="KAE9001383.1"/>
    </source>
</evidence>
<dbReference type="EMBL" id="QXFU01001486">
    <property type="protein sequence ID" value="KAE9001383.1"/>
    <property type="molecule type" value="Genomic_DNA"/>
</dbReference>
<protein>
    <submittedName>
        <fullName evidence="2">Uncharacterized protein</fullName>
    </submittedName>
</protein>
<gene>
    <name evidence="2" type="ORF">PR002_g17926</name>
</gene>
<feature type="region of interest" description="Disordered" evidence="1">
    <location>
        <begin position="1"/>
        <end position="23"/>
    </location>
</feature>
<accession>A0A6A3KBU5</accession>
<dbReference type="AlphaFoldDB" id="A0A6A3KBU5"/>
<name>A0A6A3KBU5_9STRA</name>
<organism evidence="2 3">
    <name type="scientific">Phytophthora rubi</name>
    <dbReference type="NCBI Taxonomy" id="129364"/>
    <lineage>
        <taxon>Eukaryota</taxon>
        <taxon>Sar</taxon>
        <taxon>Stramenopiles</taxon>
        <taxon>Oomycota</taxon>
        <taxon>Peronosporomycetes</taxon>
        <taxon>Peronosporales</taxon>
        <taxon>Peronosporaceae</taxon>
        <taxon>Phytophthora</taxon>
    </lineage>
</organism>
<dbReference type="Proteomes" id="UP000435112">
    <property type="component" value="Unassembled WGS sequence"/>
</dbReference>
<evidence type="ECO:0000256" key="1">
    <source>
        <dbReference type="SAM" id="MobiDB-lite"/>
    </source>
</evidence>
<sequence>MPVSGDARSEGERRPATTSGRAAGKLQLLQMKLFHRMPPVYYGHCARK</sequence>
<evidence type="ECO:0000313" key="3">
    <source>
        <dbReference type="Proteomes" id="UP000435112"/>
    </source>
</evidence>
<dbReference type="OrthoDB" id="10269608at2759"/>